<dbReference type="InterPro" id="IPR010852">
    <property type="entry name" value="ABATE"/>
</dbReference>
<organism evidence="3 4">
    <name type="scientific">Tenggerimyces flavus</name>
    <dbReference type="NCBI Taxonomy" id="1708749"/>
    <lineage>
        <taxon>Bacteria</taxon>
        <taxon>Bacillati</taxon>
        <taxon>Actinomycetota</taxon>
        <taxon>Actinomycetes</taxon>
        <taxon>Propionibacteriales</taxon>
        <taxon>Nocardioidaceae</taxon>
        <taxon>Tenggerimyces</taxon>
    </lineage>
</organism>
<evidence type="ECO:0000313" key="4">
    <source>
        <dbReference type="Proteomes" id="UP001595699"/>
    </source>
</evidence>
<dbReference type="RefSeq" id="WP_385926784.1">
    <property type="nucleotide sequence ID" value="NZ_JBHRZH010000007.1"/>
</dbReference>
<feature type="region of interest" description="Disordered" evidence="1">
    <location>
        <begin position="129"/>
        <end position="150"/>
    </location>
</feature>
<protein>
    <submittedName>
        <fullName evidence="3">CGNR zinc finger domain-containing protein</fullName>
    </submittedName>
</protein>
<dbReference type="EMBL" id="JBHRZH010000007">
    <property type="protein sequence ID" value="MFC3761307.1"/>
    <property type="molecule type" value="Genomic_DNA"/>
</dbReference>
<feature type="non-terminal residue" evidence="3">
    <location>
        <position position="1"/>
    </location>
</feature>
<dbReference type="InterPro" id="IPR023286">
    <property type="entry name" value="ABATE_dom_sf"/>
</dbReference>
<sequence>AELWHLVESTDLLSRALTLRDAVYRVFTSLVVGTAPAAGDVAVLRTSSAEALAAATWQPRVGGLDLSWPDPDPGVVLGQVGLSALDLLRDPASARIKLCPGFGRGGTSCGWLFLDTTKNRSRRWCSMSDCGNVSKSQRQSRRRQDQRASR</sequence>
<dbReference type="Pfam" id="PF07336">
    <property type="entry name" value="ABATE"/>
    <property type="match status" value="1"/>
</dbReference>
<dbReference type="SUPFAM" id="SSF160904">
    <property type="entry name" value="Jann2411-like"/>
    <property type="match status" value="1"/>
</dbReference>
<dbReference type="Pfam" id="PF11706">
    <property type="entry name" value="zf-CGNR"/>
    <property type="match status" value="1"/>
</dbReference>
<comment type="caution">
    <text evidence="3">The sequence shown here is derived from an EMBL/GenBank/DDBJ whole genome shotgun (WGS) entry which is preliminary data.</text>
</comment>
<dbReference type="Gene3D" id="1.10.3300.10">
    <property type="entry name" value="Jann2411-like domain"/>
    <property type="match status" value="1"/>
</dbReference>
<accession>A0ABV7Y9N7</accession>
<dbReference type="InterPro" id="IPR021005">
    <property type="entry name" value="Znf_CGNR"/>
</dbReference>
<reference evidence="4" key="1">
    <citation type="journal article" date="2019" name="Int. J. Syst. Evol. Microbiol.">
        <title>The Global Catalogue of Microorganisms (GCM) 10K type strain sequencing project: providing services to taxonomists for standard genome sequencing and annotation.</title>
        <authorList>
            <consortium name="The Broad Institute Genomics Platform"/>
            <consortium name="The Broad Institute Genome Sequencing Center for Infectious Disease"/>
            <person name="Wu L."/>
            <person name="Ma J."/>
        </authorList>
    </citation>
    <scope>NUCLEOTIDE SEQUENCE [LARGE SCALE GENOMIC DNA]</scope>
    <source>
        <strain evidence="4">CGMCC 4.7241</strain>
    </source>
</reference>
<dbReference type="PANTHER" id="PTHR35525">
    <property type="entry name" value="BLL6575 PROTEIN"/>
    <property type="match status" value="1"/>
</dbReference>
<evidence type="ECO:0000259" key="2">
    <source>
        <dbReference type="Pfam" id="PF11706"/>
    </source>
</evidence>
<dbReference type="PANTHER" id="PTHR35525:SF3">
    <property type="entry name" value="BLL6575 PROTEIN"/>
    <property type="match status" value="1"/>
</dbReference>
<gene>
    <name evidence="3" type="ORF">ACFOUW_10685</name>
</gene>
<proteinExistence type="predicted"/>
<feature type="domain" description="Zinc finger CGNR" evidence="2">
    <location>
        <begin position="106"/>
        <end position="143"/>
    </location>
</feature>
<keyword evidence="4" id="KW-1185">Reference proteome</keyword>
<evidence type="ECO:0000313" key="3">
    <source>
        <dbReference type="EMBL" id="MFC3761307.1"/>
    </source>
</evidence>
<dbReference type="Proteomes" id="UP001595699">
    <property type="component" value="Unassembled WGS sequence"/>
</dbReference>
<evidence type="ECO:0000256" key="1">
    <source>
        <dbReference type="SAM" id="MobiDB-lite"/>
    </source>
</evidence>
<name>A0ABV7Y9N7_9ACTN</name>